<dbReference type="Proteomes" id="UP001215280">
    <property type="component" value="Unassembled WGS sequence"/>
</dbReference>
<dbReference type="GO" id="GO:0008270">
    <property type="term" value="F:zinc ion binding"/>
    <property type="evidence" value="ECO:0007669"/>
    <property type="project" value="UniProtKB-KW"/>
</dbReference>
<comment type="caution">
    <text evidence="6">The sequence shown here is derived from an EMBL/GenBank/DDBJ whole genome shotgun (WGS) entry which is preliminary data.</text>
</comment>
<evidence type="ECO:0000256" key="4">
    <source>
        <dbReference type="PROSITE-ProRule" id="PRU00134"/>
    </source>
</evidence>
<dbReference type="Pfam" id="PF01753">
    <property type="entry name" value="zf-MYND"/>
    <property type="match status" value="1"/>
</dbReference>
<gene>
    <name evidence="6" type="ORF">DFH07DRAFT_857579</name>
</gene>
<feature type="domain" description="MYND-type" evidence="5">
    <location>
        <begin position="253"/>
        <end position="295"/>
    </location>
</feature>
<evidence type="ECO:0000256" key="3">
    <source>
        <dbReference type="ARBA" id="ARBA00022833"/>
    </source>
</evidence>
<protein>
    <recommendedName>
        <fullName evidence="5">MYND-type domain-containing protein</fullName>
    </recommendedName>
</protein>
<reference evidence="6" key="1">
    <citation type="submission" date="2023-03" db="EMBL/GenBank/DDBJ databases">
        <title>Massive genome expansion in bonnet fungi (Mycena s.s.) driven by repeated elements and novel gene families across ecological guilds.</title>
        <authorList>
            <consortium name="Lawrence Berkeley National Laboratory"/>
            <person name="Harder C.B."/>
            <person name="Miyauchi S."/>
            <person name="Viragh M."/>
            <person name="Kuo A."/>
            <person name="Thoen E."/>
            <person name="Andreopoulos B."/>
            <person name="Lu D."/>
            <person name="Skrede I."/>
            <person name="Drula E."/>
            <person name="Henrissat B."/>
            <person name="Morin E."/>
            <person name="Kohler A."/>
            <person name="Barry K."/>
            <person name="LaButti K."/>
            <person name="Morin E."/>
            <person name="Salamov A."/>
            <person name="Lipzen A."/>
            <person name="Mereny Z."/>
            <person name="Hegedus B."/>
            <person name="Baldrian P."/>
            <person name="Stursova M."/>
            <person name="Weitz H."/>
            <person name="Taylor A."/>
            <person name="Grigoriev I.V."/>
            <person name="Nagy L.G."/>
            <person name="Martin F."/>
            <person name="Kauserud H."/>
        </authorList>
    </citation>
    <scope>NUCLEOTIDE SEQUENCE</scope>
    <source>
        <strain evidence="6">CBHHK188m</strain>
    </source>
</reference>
<keyword evidence="7" id="KW-1185">Reference proteome</keyword>
<name>A0AAD7HJ58_9AGAR</name>
<sequence>MAMDFLESDDFAVVLGLKTSIYPERNLADGQEFERHRRLMFYLRRNSQESEAQRDVVWSRFCALYLPATINRLLSLSVPTDAINAAERDMIADFSANNPWHEMLVQIQHIPYLAKYLRSSNPIAAPGKHLPQLLAERLAAMSGRWDRKMLAVARSPSDEDKRQYYIAATGSAVQLLSTLCTHYINERDRTTVISSETQQNLLPFLLIWSRRYHGQFLGDVSSRMIAFVSGEPTLDQEFNRVRRSYKNWDVCGLPSCNVRKALKVCARCQTVRYCSPDHQRIDWSQGAGSLHKYSCFRTEY</sequence>
<dbReference type="AlphaFoldDB" id="A0AAD7HJ58"/>
<evidence type="ECO:0000256" key="1">
    <source>
        <dbReference type="ARBA" id="ARBA00022723"/>
    </source>
</evidence>
<evidence type="ECO:0000313" key="6">
    <source>
        <dbReference type="EMBL" id="KAJ7721744.1"/>
    </source>
</evidence>
<dbReference type="PROSITE" id="PS50865">
    <property type="entry name" value="ZF_MYND_2"/>
    <property type="match status" value="1"/>
</dbReference>
<dbReference type="SUPFAM" id="SSF144232">
    <property type="entry name" value="HIT/MYND zinc finger-like"/>
    <property type="match status" value="1"/>
</dbReference>
<evidence type="ECO:0000256" key="2">
    <source>
        <dbReference type="ARBA" id="ARBA00022771"/>
    </source>
</evidence>
<accession>A0AAD7HJ58</accession>
<evidence type="ECO:0000259" key="5">
    <source>
        <dbReference type="PROSITE" id="PS50865"/>
    </source>
</evidence>
<keyword evidence="3" id="KW-0862">Zinc</keyword>
<evidence type="ECO:0000313" key="7">
    <source>
        <dbReference type="Proteomes" id="UP001215280"/>
    </source>
</evidence>
<organism evidence="6 7">
    <name type="scientific">Mycena maculata</name>
    <dbReference type="NCBI Taxonomy" id="230809"/>
    <lineage>
        <taxon>Eukaryota</taxon>
        <taxon>Fungi</taxon>
        <taxon>Dikarya</taxon>
        <taxon>Basidiomycota</taxon>
        <taxon>Agaricomycotina</taxon>
        <taxon>Agaricomycetes</taxon>
        <taxon>Agaricomycetidae</taxon>
        <taxon>Agaricales</taxon>
        <taxon>Marasmiineae</taxon>
        <taxon>Mycenaceae</taxon>
        <taxon>Mycena</taxon>
    </lineage>
</organism>
<dbReference type="EMBL" id="JARJLG010000265">
    <property type="protein sequence ID" value="KAJ7721744.1"/>
    <property type="molecule type" value="Genomic_DNA"/>
</dbReference>
<dbReference type="InterPro" id="IPR002893">
    <property type="entry name" value="Znf_MYND"/>
</dbReference>
<keyword evidence="1" id="KW-0479">Metal-binding</keyword>
<proteinExistence type="predicted"/>
<dbReference type="Gene3D" id="6.10.140.2220">
    <property type="match status" value="1"/>
</dbReference>
<keyword evidence="2 4" id="KW-0863">Zinc-finger</keyword>